<sequence>MALDRWIALIILGIALAYGYAAFFTMDQLLPPFMQRNPIWPSTFPKVLAVLSILTSLVILLGLEKPSSEAKTPDIDYRRLGDYNIGQAALLLGLMVAYALLLRPAGFLLSTAGFLTVGAMILGERKLWILIPVAALATGIVWYLVEGVLGIFLRPLPFFLG</sequence>
<feature type="transmembrane region" description="Helical" evidence="1">
    <location>
        <begin position="106"/>
        <end position="123"/>
    </location>
</feature>
<feature type="transmembrane region" description="Helical" evidence="1">
    <location>
        <begin position="129"/>
        <end position="153"/>
    </location>
</feature>
<dbReference type="InterPro" id="IPR009936">
    <property type="entry name" value="DUF1468"/>
</dbReference>
<feature type="transmembrane region" description="Helical" evidence="1">
    <location>
        <begin position="6"/>
        <end position="26"/>
    </location>
</feature>
<name>A0A2T1AAZ4_TRISK</name>
<keyword evidence="1" id="KW-1133">Transmembrane helix</keyword>
<evidence type="ECO:0000313" key="3">
    <source>
        <dbReference type="EMBL" id="PRZ45766.1"/>
    </source>
</evidence>
<feature type="transmembrane region" description="Helical" evidence="1">
    <location>
        <begin position="47"/>
        <end position="63"/>
    </location>
</feature>
<comment type="caution">
    <text evidence="3">The sequence shown here is derived from an EMBL/GenBank/DDBJ whole genome shotgun (WGS) entry which is preliminary data.</text>
</comment>
<dbReference type="RefSeq" id="WP_106164924.1">
    <property type="nucleotide sequence ID" value="NZ_PVUF01000013.1"/>
</dbReference>
<evidence type="ECO:0000256" key="1">
    <source>
        <dbReference type="SAM" id="Phobius"/>
    </source>
</evidence>
<proteinExistence type="predicted"/>
<organism evidence="3 4">
    <name type="scientific">Tritonibacter scottomollicae</name>
    <name type="common">Epibacterium scottomollicae</name>
    <dbReference type="NCBI Taxonomy" id="483013"/>
    <lineage>
        <taxon>Bacteria</taxon>
        <taxon>Pseudomonadati</taxon>
        <taxon>Pseudomonadota</taxon>
        <taxon>Alphaproteobacteria</taxon>
        <taxon>Rhodobacterales</taxon>
        <taxon>Paracoccaceae</taxon>
        <taxon>Tritonibacter</taxon>
    </lineage>
</organism>
<feature type="transmembrane region" description="Helical" evidence="1">
    <location>
        <begin position="83"/>
        <end position="101"/>
    </location>
</feature>
<feature type="domain" description="DUF1468" evidence="2">
    <location>
        <begin position="6"/>
        <end position="153"/>
    </location>
</feature>
<dbReference type="OrthoDB" id="1956824at2"/>
<accession>A0A2T1AAZ4</accession>
<evidence type="ECO:0000313" key="4">
    <source>
        <dbReference type="Proteomes" id="UP000237718"/>
    </source>
</evidence>
<dbReference type="Pfam" id="PF07331">
    <property type="entry name" value="TctB"/>
    <property type="match status" value="1"/>
</dbReference>
<reference evidence="3 4" key="1">
    <citation type="submission" date="2018-03" db="EMBL/GenBank/DDBJ databases">
        <title>Genomic Encyclopedia of Archaeal and Bacterial Type Strains, Phase II (KMG-II): from individual species to whole genera.</title>
        <authorList>
            <person name="Goeker M."/>
        </authorList>
    </citation>
    <scope>NUCLEOTIDE SEQUENCE [LARGE SCALE GENOMIC DNA]</scope>
    <source>
        <strain evidence="3 4">DSM 25328</strain>
    </source>
</reference>
<keyword evidence="1" id="KW-0472">Membrane</keyword>
<dbReference type="AlphaFoldDB" id="A0A2T1AAZ4"/>
<dbReference type="Proteomes" id="UP000237718">
    <property type="component" value="Unassembled WGS sequence"/>
</dbReference>
<protein>
    <submittedName>
        <fullName evidence="3">Putative tricarboxylic transport membrane protein</fullName>
    </submittedName>
</protein>
<dbReference type="EMBL" id="PVUF01000013">
    <property type="protein sequence ID" value="PRZ45766.1"/>
    <property type="molecule type" value="Genomic_DNA"/>
</dbReference>
<keyword evidence="1" id="KW-0812">Transmembrane</keyword>
<gene>
    <name evidence="3" type="ORF">CLV89_11363</name>
</gene>
<evidence type="ECO:0000259" key="2">
    <source>
        <dbReference type="Pfam" id="PF07331"/>
    </source>
</evidence>